<name>A0A7K0J7I4_9ACTN</name>
<evidence type="ECO:0000256" key="3">
    <source>
        <dbReference type="ARBA" id="ARBA00022729"/>
    </source>
</evidence>
<evidence type="ECO:0000256" key="1">
    <source>
        <dbReference type="ARBA" id="ARBA00008520"/>
    </source>
</evidence>
<evidence type="ECO:0000313" key="7">
    <source>
        <dbReference type="Proteomes" id="UP000466104"/>
    </source>
</evidence>
<dbReference type="AlphaFoldDB" id="A0A7K0J7I4"/>
<keyword evidence="3 5" id="KW-0732">Signal</keyword>
<comment type="caution">
    <text evidence="6">The sequence shown here is derived from an EMBL/GenBank/DDBJ whole genome shotgun (WGS) entry which is preliminary data.</text>
</comment>
<proteinExistence type="inferred from homology"/>
<dbReference type="RefSeq" id="WP_154563660.1">
    <property type="nucleotide sequence ID" value="NZ_VUMG01000003.1"/>
</dbReference>
<dbReference type="CDD" id="cd14750">
    <property type="entry name" value="PBP2_TMBP"/>
    <property type="match status" value="1"/>
</dbReference>
<dbReference type="InterPro" id="IPR006059">
    <property type="entry name" value="SBP"/>
</dbReference>
<evidence type="ECO:0000256" key="4">
    <source>
        <dbReference type="SAM" id="MobiDB-lite"/>
    </source>
</evidence>
<dbReference type="PANTHER" id="PTHR43649">
    <property type="entry name" value="ARABINOSE-BINDING PROTEIN-RELATED"/>
    <property type="match status" value="1"/>
</dbReference>
<comment type="similarity">
    <text evidence="1">Belongs to the bacterial solute-binding protein 1 family.</text>
</comment>
<dbReference type="Gene3D" id="3.40.190.10">
    <property type="entry name" value="Periplasmic binding protein-like II"/>
    <property type="match status" value="2"/>
</dbReference>
<dbReference type="Proteomes" id="UP000466104">
    <property type="component" value="Unassembled WGS sequence"/>
</dbReference>
<gene>
    <name evidence="6" type="ORF">FYJ43_07700</name>
</gene>
<evidence type="ECO:0000313" key="6">
    <source>
        <dbReference type="EMBL" id="MSS45922.1"/>
    </source>
</evidence>
<dbReference type="PANTHER" id="PTHR43649:SF34">
    <property type="entry name" value="ABC TRANSPORTER PERIPLASMIC-BINDING PROTEIN YCJN-RELATED"/>
    <property type="match status" value="1"/>
</dbReference>
<feature type="region of interest" description="Disordered" evidence="4">
    <location>
        <begin position="31"/>
        <end position="59"/>
    </location>
</feature>
<sequence>MMHYTHSRRAFIQGSIGALALSALAACSNGDSKGSESNKPAAKKEDFTGEGPISWVQGKDFSGGMVQKRLDEWNKKYPKEKVTLIELSSEADQQRQSLINAAQTNSAAYDVIGLDLVWVAEFAANRWIVEIPSDMKPDGVIDSVWETGSYRNKQYAVPYATDAPIMYYRKDFLEKAKVEVPKTWEDVNKAVEAVRKLPGMQNIGGFGGQWAKYEGLTCNIAEFINTCGGGIVDDSGKVTVDSPESIKGIQTAIDAFKSKLIPTAALEWKEEDSRNGFESGKVLFLRNWPYQYGNDLKELGPDKFGVAPLPSIDGKPYMPTLGGHNCAITTNCKNKATALKFVKWWTSKESEQYNLEKQSNAPIYGELYTKDENVKKFPYLPTLKSSLDAAKGRPHAVAYGDVTAAIQDAIYPALQGTGDAESAAKQLADKLKTIIKN</sequence>
<evidence type="ECO:0000256" key="5">
    <source>
        <dbReference type="SAM" id="SignalP"/>
    </source>
</evidence>
<feature type="signal peptide" evidence="5">
    <location>
        <begin position="1"/>
        <end position="25"/>
    </location>
</feature>
<feature type="chain" id="PRO_5029765229" evidence="5">
    <location>
        <begin position="26"/>
        <end position="437"/>
    </location>
</feature>
<accession>A0A7K0J7I4</accession>
<dbReference type="SUPFAM" id="SSF53850">
    <property type="entry name" value="Periplasmic binding protein-like II"/>
    <property type="match status" value="1"/>
</dbReference>
<evidence type="ECO:0000256" key="2">
    <source>
        <dbReference type="ARBA" id="ARBA00022448"/>
    </source>
</evidence>
<keyword evidence="2" id="KW-0813">Transport</keyword>
<organism evidence="6 7">
    <name type="scientific">Cutibacterium porci</name>
    <dbReference type="NCBI Taxonomy" id="2605781"/>
    <lineage>
        <taxon>Bacteria</taxon>
        <taxon>Bacillati</taxon>
        <taxon>Actinomycetota</taxon>
        <taxon>Actinomycetes</taxon>
        <taxon>Propionibacteriales</taxon>
        <taxon>Propionibacteriaceae</taxon>
        <taxon>Cutibacterium</taxon>
    </lineage>
</organism>
<dbReference type="InterPro" id="IPR050490">
    <property type="entry name" value="Bact_solute-bd_prot1"/>
</dbReference>
<dbReference type="EMBL" id="VUMG01000003">
    <property type="protein sequence ID" value="MSS45922.1"/>
    <property type="molecule type" value="Genomic_DNA"/>
</dbReference>
<protein>
    <submittedName>
        <fullName evidence="6">ABC transporter substrate-binding protein</fullName>
    </submittedName>
</protein>
<keyword evidence="7" id="KW-1185">Reference proteome</keyword>
<reference evidence="6 7" key="1">
    <citation type="submission" date="2019-08" db="EMBL/GenBank/DDBJ databases">
        <title>In-depth cultivation of the pig gut microbiome towards novel bacterial diversity and tailored functional studies.</title>
        <authorList>
            <person name="Wylensek D."/>
            <person name="Hitch T.C.A."/>
            <person name="Clavel T."/>
        </authorList>
    </citation>
    <scope>NUCLEOTIDE SEQUENCE [LARGE SCALE GENOMIC DNA]</scope>
    <source>
        <strain evidence="6 7">WCA-380-WT-3A</strain>
    </source>
</reference>
<dbReference type="Pfam" id="PF01547">
    <property type="entry name" value="SBP_bac_1"/>
    <property type="match status" value="1"/>
</dbReference>